<dbReference type="CDD" id="cd02007">
    <property type="entry name" value="TPP_DXS"/>
    <property type="match status" value="1"/>
</dbReference>
<comment type="function">
    <text evidence="10">Catalyzes the acyloin condensation reaction between C atoms 2 and 3 of pyruvate and glyceraldehyde 3-phosphate to yield 1-deoxy-D-xylulose-5-phosphate (DXP).</text>
</comment>
<dbReference type="AlphaFoldDB" id="A0A239AQJ5"/>
<dbReference type="InterPro" id="IPR020826">
    <property type="entry name" value="Transketolase_BS"/>
</dbReference>
<dbReference type="GO" id="GO:0000287">
    <property type="term" value="F:magnesium ion binding"/>
    <property type="evidence" value="ECO:0007669"/>
    <property type="project" value="UniProtKB-UniRule"/>
</dbReference>
<evidence type="ECO:0000256" key="7">
    <source>
        <dbReference type="ARBA" id="ARBA00022977"/>
    </source>
</evidence>
<dbReference type="InterPro" id="IPR029061">
    <property type="entry name" value="THDP-binding"/>
</dbReference>
<dbReference type="NCBIfam" id="TIGR00204">
    <property type="entry name" value="dxs"/>
    <property type="match status" value="1"/>
</dbReference>
<dbReference type="EMBL" id="FZOC01000004">
    <property type="protein sequence ID" value="SNR97810.1"/>
    <property type="molecule type" value="Genomic_DNA"/>
</dbReference>
<dbReference type="SMART" id="SM00861">
    <property type="entry name" value="Transket_pyr"/>
    <property type="match status" value="1"/>
</dbReference>
<keyword evidence="4 10" id="KW-0808">Transferase</keyword>
<feature type="binding site" evidence="10">
    <location>
        <position position="301"/>
    </location>
    <ligand>
        <name>thiamine diphosphate</name>
        <dbReference type="ChEBI" id="CHEBI:58937"/>
    </ligand>
</feature>
<sequence>MTAKPAPQPMLPPPDGKALLASLIHPGEVARLSPQELAALAAELRRVIIEQCSAGGGHLAPSLGVVDLTLALFKTFDLDQDRLIWDVGHQAYAHKLLTGRAERFHTLRGLGGVSGFPRLSESPYDHFGVGHASTSISAALGMALARDLSGGTHEVVAVIGDGSMTSGLAYEGLNQAGGMGSKMVVVLNDNEMSISKNVGALSNFLSRKLSRPAPQRFKREFESWLAGIPRIGKDLAMFARRSEDSLKSFFTPGMLFEAFRFTYVGPVDGHDIAAMSEVFEQTKGMDKPVLVHVLTKKGKGYDPAETNPTFFHGVGRFEPETGLAPPVLGGGPKSYTEVFGESLCRLADTNPKIVAITAAMPEGTGTDCFRVRHPERFVDVGICEPHAVTFAAGLATRGYTPAVAIYSTFLQRSYDQVVHDVCLQGLSVKFFLDRAGLVGEDGATHHGVFDIAYLRHVPGLTFMAPKDEAELAQMVATAFATPGPVAVRYPRGVGVGADIPAAPDPLPLGQGELLRDGTDAVIVALGSRVYPALECAQELEAVHGLSVAVFNARFIKPLPEAQLLELAGRFPRMLTAEEGCLAGGFGAAVLELFADRGALSGLTVRRVGIPDLFIEHGKAKELRALAGVDTAGIKKAALELMGRG</sequence>
<dbReference type="PROSITE" id="PS00802">
    <property type="entry name" value="TRANSKETOLASE_2"/>
    <property type="match status" value="1"/>
</dbReference>
<dbReference type="Pfam" id="PF02779">
    <property type="entry name" value="Transket_pyr"/>
    <property type="match status" value="1"/>
</dbReference>
<feature type="binding site" evidence="10">
    <location>
        <position position="161"/>
    </location>
    <ligand>
        <name>Mg(2+)</name>
        <dbReference type="ChEBI" id="CHEBI:18420"/>
    </ligand>
</feature>
<dbReference type="FunFam" id="3.40.50.970:FF:000005">
    <property type="entry name" value="1-deoxy-D-xylulose-5-phosphate synthase"/>
    <property type="match status" value="1"/>
</dbReference>
<keyword evidence="7 10" id="KW-0784">Thiamine biosynthesis</keyword>
<dbReference type="PANTHER" id="PTHR43322">
    <property type="entry name" value="1-D-DEOXYXYLULOSE 5-PHOSPHATE SYNTHASE-RELATED"/>
    <property type="match status" value="1"/>
</dbReference>
<dbReference type="HAMAP" id="MF_00315">
    <property type="entry name" value="DXP_synth"/>
    <property type="match status" value="1"/>
</dbReference>
<protein>
    <recommendedName>
        <fullName evidence="10">1-deoxy-D-xylulose-5-phosphate synthase</fullName>
        <ecNumber evidence="10">2.2.1.7</ecNumber>
    </recommendedName>
    <alternativeName>
        <fullName evidence="10">1-deoxyxylulose-5-phosphate synthase</fullName>
        <shortName evidence="10">DXP synthase</shortName>
        <shortName evidence="10">DXPS</shortName>
    </alternativeName>
</protein>
<feature type="binding site" evidence="10">
    <location>
        <position position="89"/>
    </location>
    <ligand>
        <name>thiamine diphosphate</name>
        <dbReference type="ChEBI" id="CHEBI:58937"/>
    </ligand>
</feature>
<evidence type="ECO:0000256" key="9">
    <source>
        <dbReference type="ARBA" id="ARBA00023229"/>
    </source>
</evidence>
<dbReference type="Pfam" id="PF02780">
    <property type="entry name" value="Transketolase_C"/>
    <property type="match status" value="1"/>
</dbReference>
<keyword evidence="6 10" id="KW-0460">Magnesium</keyword>
<dbReference type="InterPro" id="IPR033248">
    <property type="entry name" value="Transketolase_C"/>
</dbReference>
<gene>
    <name evidence="10" type="primary">dxs</name>
    <name evidence="12" type="ORF">SAMN04488503_2151</name>
</gene>
<evidence type="ECO:0000256" key="6">
    <source>
        <dbReference type="ARBA" id="ARBA00022842"/>
    </source>
</evidence>
<evidence type="ECO:0000256" key="10">
    <source>
        <dbReference type="HAMAP-Rule" id="MF_00315"/>
    </source>
</evidence>
<dbReference type="InterPro" id="IPR009014">
    <property type="entry name" value="Transketo_C/PFOR_II"/>
</dbReference>
<evidence type="ECO:0000256" key="4">
    <source>
        <dbReference type="ARBA" id="ARBA00022679"/>
    </source>
</evidence>
<dbReference type="PANTHER" id="PTHR43322:SF5">
    <property type="entry name" value="1-DEOXY-D-XYLULOSE-5-PHOSPHATE SYNTHASE, CHLOROPLASTIC"/>
    <property type="match status" value="1"/>
</dbReference>
<dbReference type="Proteomes" id="UP000198324">
    <property type="component" value="Unassembled WGS sequence"/>
</dbReference>
<proteinExistence type="inferred from homology"/>
<dbReference type="SUPFAM" id="SSF52518">
    <property type="entry name" value="Thiamin diphosphate-binding fold (THDP-binding)"/>
    <property type="match status" value="2"/>
</dbReference>
<keyword evidence="8 10" id="KW-0786">Thiamine pyrophosphate</keyword>
<evidence type="ECO:0000313" key="13">
    <source>
        <dbReference type="Proteomes" id="UP000198324"/>
    </source>
</evidence>
<feature type="binding site" evidence="10">
    <location>
        <position position="384"/>
    </location>
    <ligand>
        <name>thiamine diphosphate</name>
        <dbReference type="ChEBI" id="CHEBI:58937"/>
    </ligand>
</feature>
<feature type="binding site" evidence="10">
    <location>
        <position position="190"/>
    </location>
    <ligand>
        <name>Mg(2+)</name>
        <dbReference type="ChEBI" id="CHEBI:18420"/>
    </ligand>
</feature>
<dbReference type="Pfam" id="PF13292">
    <property type="entry name" value="DXP_synthase_N"/>
    <property type="match status" value="1"/>
</dbReference>
<dbReference type="Gene3D" id="3.40.50.920">
    <property type="match status" value="1"/>
</dbReference>
<dbReference type="Gene3D" id="3.40.50.970">
    <property type="match status" value="2"/>
</dbReference>
<dbReference type="PROSITE" id="PS00801">
    <property type="entry name" value="TRANSKETOLASE_1"/>
    <property type="match status" value="1"/>
</dbReference>
<comment type="cofactor">
    <cofactor evidence="10">
        <name>Mg(2+)</name>
        <dbReference type="ChEBI" id="CHEBI:18420"/>
    </cofactor>
    <text evidence="10">Binds 1 Mg(2+) ion per subunit.</text>
</comment>
<evidence type="ECO:0000256" key="5">
    <source>
        <dbReference type="ARBA" id="ARBA00022723"/>
    </source>
</evidence>
<dbReference type="GO" id="GO:0005829">
    <property type="term" value="C:cytosol"/>
    <property type="evidence" value="ECO:0007669"/>
    <property type="project" value="TreeGrafter"/>
</dbReference>
<dbReference type="SUPFAM" id="SSF52922">
    <property type="entry name" value="TK C-terminal domain-like"/>
    <property type="match status" value="1"/>
</dbReference>
<dbReference type="GO" id="GO:0019288">
    <property type="term" value="P:isopentenyl diphosphate biosynthetic process, methylerythritol 4-phosphate pathway"/>
    <property type="evidence" value="ECO:0007669"/>
    <property type="project" value="TreeGrafter"/>
</dbReference>
<dbReference type="CDD" id="cd07033">
    <property type="entry name" value="TPP_PYR_DXS_TK_like"/>
    <property type="match status" value="1"/>
</dbReference>
<dbReference type="EC" id="2.2.1.7" evidence="10"/>
<dbReference type="InterPro" id="IPR049557">
    <property type="entry name" value="Transketolase_CS"/>
</dbReference>
<keyword evidence="13" id="KW-1185">Reference proteome</keyword>
<dbReference type="NCBIfam" id="NF003933">
    <property type="entry name" value="PRK05444.2-2"/>
    <property type="match status" value="1"/>
</dbReference>
<accession>A0A239AQJ5</accession>
<evidence type="ECO:0000256" key="2">
    <source>
        <dbReference type="ARBA" id="ARBA00011081"/>
    </source>
</evidence>
<dbReference type="InterPro" id="IPR005475">
    <property type="entry name" value="Transketolase-like_Pyr-bd"/>
</dbReference>
<evidence type="ECO:0000313" key="12">
    <source>
        <dbReference type="EMBL" id="SNR97810.1"/>
    </source>
</evidence>
<comment type="catalytic activity">
    <reaction evidence="10">
        <text>D-glyceraldehyde 3-phosphate + pyruvate + H(+) = 1-deoxy-D-xylulose 5-phosphate + CO2</text>
        <dbReference type="Rhea" id="RHEA:12605"/>
        <dbReference type="ChEBI" id="CHEBI:15361"/>
        <dbReference type="ChEBI" id="CHEBI:15378"/>
        <dbReference type="ChEBI" id="CHEBI:16526"/>
        <dbReference type="ChEBI" id="CHEBI:57792"/>
        <dbReference type="ChEBI" id="CHEBI:59776"/>
        <dbReference type="EC" id="2.2.1.7"/>
    </reaction>
</comment>
<organism evidence="12 13">
    <name type="scientific">Humidesulfovibrio mexicanus</name>
    <dbReference type="NCBI Taxonomy" id="147047"/>
    <lineage>
        <taxon>Bacteria</taxon>
        <taxon>Pseudomonadati</taxon>
        <taxon>Thermodesulfobacteriota</taxon>
        <taxon>Desulfovibrionia</taxon>
        <taxon>Desulfovibrionales</taxon>
        <taxon>Desulfovibrionaceae</taxon>
        <taxon>Humidesulfovibrio</taxon>
    </lineage>
</organism>
<dbReference type="GO" id="GO:0009228">
    <property type="term" value="P:thiamine biosynthetic process"/>
    <property type="evidence" value="ECO:0007669"/>
    <property type="project" value="UniProtKB-UniRule"/>
</dbReference>
<comment type="subunit">
    <text evidence="3 10">Homodimer.</text>
</comment>
<keyword evidence="5 10" id="KW-0479">Metal-binding</keyword>
<comment type="cofactor">
    <cofactor evidence="10">
        <name>thiamine diphosphate</name>
        <dbReference type="ChEBI" id="CHEBI:58937"/>
    </cofactor>
    <text evidence="10">Binds 1 thiamine pyrophosphate per subunit.</text>
</comment>
<dbReference type="InterPro" id="IPR005477">
    <property type="entry name" value="Dxylulose-5-P_synthase"/>
</dbReference>
<feature type="binding site" evidence="10">
    <location>
        <position position="190"/>
    </location>
    <ligand>
        <name>thiamine diphosphate</name>
        <dbReference type="ChEBI" id="CHEBI:58937"/>
    </ligand>
</feature>
<name>A0A239AQJ5_9BACT</name>
<feature type="binding site" evidence="10">
    <location>
        <begin position="130"/>
        <end position="132"/>
    </location>
    <ligand>
        <name>thiamine diphosphate</name>
        <dbReference type="ChEBI" id="CHEBI:58937"/>
    </ligand>
</feature>
<dbReference type="GO" id="GO:0008661">
    <property type="term" value="F:1-deoxy-D-xylulose-5-phosphate synthase activity"/>
    <property type="evidence" value="ECO:0007669"/>
    <property type="project" value="UniProtKB-UniRule"/>
</dbReference>
<feature type="domain" description="Transketolase-like pyrimidine-binding" evidence="11">
    <location>
        <begin position="333"/>
        <end position="497"/>
    </location>
</feature>
<feature type="binding site" evidence="10">
    <location>
        <begin position="162"/>
        <end position="163"/>
    </location>
    <ligand>
        <name>thiamine diphosphate</name>
        <dbReference type="ChEBI" id="CHEBI:58937"/>
    </ligand>
</feature>
<keyword evidence="9 10" id="KW-0414">Isoprene biosynthesis</keyword>
<evidence type="ECO:0000259" key="11">
    <source>
        <dbReference type="SMART" id="SM00861"/>
    </source>
</evidence>
<dbReference type="GO" id="GO:0016114">
    <property type="term" value="P:terpenoid biosynthetic process"/>
    <property type="evidence" value="ECO:0007669"/>
    <property type="project" value="UniProtKB-UniRule"/>
</dbReference>
<comment type="similarity">
    <text evidence="2 10">Belongs to the transketolase family. DXPS subfamily.</text>
</comment>
<dbReference type="UniPathway" id="UPA00064">
    <property type="reaction ID" value="UER00091"/>
</dbReference>
<reference evidence="12 13" key="1">
    <citation type="submission" date="2017-06" db="EMBL/GenBank/DDBJ databases">
        <authorList>
            <person name="Kim H.J."/>
            <person name="Triplett B.A."/>
        </authorList>
    </citation>
    <scope>NUCLEOTIDE SEQUENCE [LARGE SCALE GENOMIC DNA]</scope>
    <source>
        <strain evidence="12 13">DSM 13116</strain>
    </source>
</reference>
<evidence type="ECO:0000256" key="8">
    <source>
        <dbReference type="ARBA" id="ARBA00023052"/>
    </source>
</evidence>
<dbReference type="GO" id="GO:0030976">
    <property type="term" value="F:thiamine pyrophosphate binding"/>
    <property type="evidence" value="ECO:0007669"/>
    <property type="project" value="UniProtKB-UniRule"/>
</dbReference>
<evidence type="ECO:0000256" key="3">
    <source>
        <dbReference type="ARBA" id="ARBA00011738"/>
    </source>
</evidence>
<evidence type="ECO:0000256" key="1">
    <source>
        <dbReference type="ARBA" id="ARBA00004980"/>
    </source>
</evidence>
<comment type="pathway">
    <text evidence="1 10">Metabolic intermediate biosynthesis; 1-deoxy-D-xylulose 5-phosphate biosynthesis; 1-deoxy-D-xylulose 5-phosphate from D-glyceraldehyde 3-phosphate and pyruvate: step 1/1.</text>
</comment>